<dbReference type="Pfam" id="PF01678">
    <property type="entry name" value="DAP_epimerase"/>
    <property type="match status" value="2"/>
</dbReference>
<evidence type="ECO:0000256" key="4">
    <source>
        <dbReference type="ARBA" id="ARBA00022605"/>
    </source>
</evidence>
<dbReference type="Proteomes" id="UP001500755">
    <property type="component" value="Unassembled WGS sequence"/>
</dbReference>
<evidence type="ECO:0000313" key="12">
    <source>
        <dbReference type="Proteomes" id="UP001500755"/>
    </source>
</evidence>
<dbReference type="SUPFAM" id="SSF54506">
    <property type="entry name" value="Diaminopimelate epimerase-like"/>
    <property type="match status" value="2"/>
</dbReference>
<name>A0ABP5EPW6_9MICO</name>
<evidence type="ECO:0000256" key="5">
    <source>
        <dbReference type="ARBA" id="ARBA00023154"/>
    </source>
</evidence>
<evidence type="ECO:0000256" key="8">
    <source>
        <dbReference type="HAMAP-Rule" id="MF_00197"/>
    </source>
</evidence>
<dbReference type="EC" id="5.1.1.7" evidence="3 8"/>
<feature type="site" description="Could be important to modulate the pK values of the two catalytic cysteine residues" evidence="8">
    <location>
        <position position="213"/>
    </location>
</feature>
<dbReference type="PROSITE" id="PS01326">
    <property type="entry name" value="DAP_EPIMERASE"/>
    <property type="match status" value="1"/>
</dbReference>
<comment type="subcellular location">
    <subcellularLocation>
        <location evidence="8">Cytoplasm</location>
    </subcellularLocation>
</comment>
<dbReference type="Gene3D" id="3.10.310.10">
    <property type="entry name" value="Diaminopimelate Epimerase, Chain A, domain 1"/>
    <property type="match status" value="2"/>
</dbReference>
<evidence type="ECO:0000256" key="3">
    <source>
        <dbReference type="ARBA" id="ARBA00013080"/>
    </source>
</evidence>
<sequence length="346" mass="35488">MSQTPAFPPTGAPTGHVPSAPGPSEAPAPALPTADPRTWSLTKAHGTMNDFVLVADPAGALDVTPSQVALLCDRRAGIGGDGLIRVVRSAAAGIPEAAAAVTDGAEWFMDYRNGDGSIAEMCGNGVRAFVHYLVERGLVALDGDTPLAVGTRAGTRFVTRIPDPAGTSAPWYRVEMGVWEFPLPHENGADSLVATRGIDVARPALSVDMGNPHTVVALASEAELRAADLVPVPEVTPVPPHGTNVEYIVVREAGPEEDQSIGHLLMRVNERGVGETHACGTGACASALAARYWAGAAGPDVWDVQQPGGTVRIEVDGDTVALSGPAVLVGDVVPGAEFASAVAARA</sequence>
<evidence type="ECO:0000256" key="6">
    <source>
        <dbReference type="ARBA" id="ARBA00023235"/>
    </source>
</evidence>
<accession>A0ABP5EPW6</accession>
<keyword evidence="8" id="KW-0963">Cytoplasm</keyword>
<feature type="binding site" evidence="8">
    <location>
        <begin position="123"/>
        <end position="124"/>
    </location>
    <ligand>
        <name>substrate</name>
    </ligand>
</feature>
<feature type="site" description="Could be important to modulate the pK values of the two catalytic cysteine residues" evidence="8">
    <location>
        <position position="270"/>
    </location>
</feature>
<dbReference type="RefSeq" id="WP_344307986.1">
    <property type="nucleotide sequence ID" value="NZ_BAAANO010000012.1"/>
</dbReference>
<proteinExistence type="inferred from homology"/>
<evidence type="ECO:0000256" key="1">
    <source>
        <dbReference type="ARBA" id="ARBA00005196"/>
    </source>
</evidence>
<comment type="catalytic activity">
    <reaction evidence="7 8">
        <text>(2S,6S)-2,6-diaminopimelate = meso-2,6-diaminopimelate</text>
        <dbReference type="Rhea" id="RHEA:15393"/>
        <dbReference type="ChEBI" id="CHEBI:57609"/>
        <dbReference type="ChEBI" id="CHEBI:57791"/>
        <dbReference type="EC" id="5.1.1.7"/>
    </reaction>
</comment>
<dbReference type="InterPro" id="IPR018510">
    <property type="entry name" value="DAP_epimerase_AS"/>
</dbReference>
<gene>
    <name evidence="8 11" type="primary">dapF</name>
    <name evidence="11" type="ORF">GCM10009755_12500</name>
</gene>
<feature type="binding site" evidence="8">
    <location>
        <position position="49"/>
    </location>
    <ligand>
        <name>substrate</name>
    </ligand>
</feature>
<comment type="function">
    <text evidence="8">Catalyzes the stereoinversion of LL-2,6-diaminopimelate (L,L-DAP) to meso-diaminopimelate (meso-DAP), a precursor of L-lysine and an essential component of the bacterial peptidoglycan.</text>
</comment>
<keyword evidence="5 8" id="KW-0457">Lysine biosynthesis</keyword>
<feature type="compositionally biased region" description="Pro residues" evidence="10">
    <location>
        <begin position="20"/>
        <end position="30"/>
    </location>
</feature>
<feature type="binding site" evidence="8">
    <location>
        <position position="211"/>
    </location>
    <ligand>
        <name>substrate</name>
    </ligand>
</feature>
<organism evidence="11 12">
    <name type="scientific">Brevibacterium samyangense</name>
    <dbReference type="NCBI Taxonomy" id="366888"/>
    <lineage>
        <taxon>Bacteria</taxon>
        <taxon>Bacillati</taxon>
        <taxon>Actinomycetota</taxon>
        <taxon>Actinomycetes</taxon>
        <taxon>Micrococcales</taxon>
        <taxon>Brevibacteriaceae</taxon>
        <taxon>Brevibacterium</taxon>
    </lineage>
</organism>
<comment type="subunit">
    <text evidence="8">Homodimer.</text>
</comment>
<evidence type="ECO:0000256" key="9">
    <source>
        <dbReference type="PROSITE-ProRule" id="PRU10125"/>
    </source>
</evidence>
<feature type="region of interest" description="Disordered" evidence="10">
    <location>
        <begin position="1"/>
        <end position="37"/>
    </location>
</feature>
<comment type="caution">
    <text evidence="11">The sequence shown here is derived from an EMBL/GenBank/DDBJ whole genome shotgun (WGS) entry which is preliminary data.</text>
</comment>
<feature type="compositionally biased region" description="Pro residues" evidence="10">
    <location>
        <begin position="1"/>
        <end position="11"/>
    </location>
</feature>
<comment type="similarity">
    <text evidence="2 8">Belongs to the diaminopimelate epimerase family.</text>
</comment>
<keyword evidence="6 8" id="KW-0413">Isomerase</keyword>
<feature type="binding site" evidence="8">
    <location>
        <begin position="280"/>
        <end position="281"/>
    </location>
    <ligand>
        <name>substrate</name>
    </ligand>
</feature>
<keyword evidence="12" id="KW-1185">Reference proteome</keyword>
<comment type="caution">
    <text evidence="8">Lacks conserved residue(s) required for the propagation of feature annotation.</text>
</comment>
<evidence type="ECO:0000256" key="7">
    <source>
        <dbReference type="ARBA" id="ARBA00051712"/>
    </source>
</evidence>
<feature type="active site" description="Proton acceptor" evidence="8">
    <location>
        <position position="279"/>
    </location>
</feature>
<comment type="pathway">
    <text evidence="1 8">Amino-acid biosynthesis; L-lysine biosynthesis via DAP pathway; DL-2,6-diaminopimelate from LL-2,6-diaminopimelate: step 1/1.</text>
</comment>
<feature type="binding site" evidence="8">
    <location>
        <position position="244"/>
    </location>
    <ligand>
        <name>substrate</name>
    </ligand>
</feature>
<feature type="active site" description="Proton donor" evidence="8">
    <location>
        <position position="122"/>
    </location>
</feature>
<protein>
    <recommendedName>
        <fullName evidence="3 8">Diaminopimelate epimerase</fullName>
        <shortName evidence="8">DAP epimerase</shortName>
        <ecNumber evidence="3 8">5.1.1.7</ecNumber>
    </recommendedName>
    <alternativeName>
        <fullName evidence="8">PLP-independent amino acid racemase</fullName>
    </alternativeName>
</protein>
<evidence type="ECO:0000256" key="2">
    <source>
        <dbReference type="ARBA" id="ARBA00010219"/>
    </source>
</evidence>
<reference evidence="12" key="1">
    <citation type="journal article" date="2019" name="Int. J. Syst. Evol. Microbiol.">
        <title>The Global Catalogue of Microorganisms (GCM) 10K type strain sequencing project: providing services to taxonomists for standard genome sequencing and annotation.</title>
        <authorList>
            <consortium name="The Broad Institute Genomics Platform"/>
            <consortium name="The Broad Institute Genome Sequencing Center for Infectious Disease"/>
            <person name="Wu L."/>
            <person name="Ma J."/>
        </authorList>
    </citation>
    <scope>NUCLEOTIDE SEQUENCE [LARGE SCALE GENOMIC DNA]</scope>
    <source>
        <strain evidence="12">JCM 14546</strain>
    </source>
</reference>
<evidence type="ECO:0000256" key="10">
    <source>
        <dbReference type="SAM" id="MobiDB-lite"/>
    </source>
</evidence>
<dbReference type="InterPro" id="IPR001653">
    <property type="entry name" value="DAP_epimerase_DapF"/>
</dbReference>
<feature type="active site" evidence="9">
    <location>
        <position position="122"/>
    </location>
</feature>
<feature type="binding site" evidence="8">
    <location>
        <begin position="270"/>
        <end position="271"/>
    </location>
    <ligand>
        <name>substrate</name>
    </ligand>
</feature>
<dbReference type="PANTHER" id="PTHR31689:SF0">
    <property type="entry name" value="DIAMINOPIMELATE EPIMERASE"/>
    <property type="match status" value="1"/>
</dbReference>
<dbReference type="NCBIfam" id="TIGR00652">
    <property type="entry name" value="DapF"/>
    <property type="match status" value="1"/>
</dbReference>
<evidence type="ECO:0000313" key="11">
    <source>
        <dbReference type="EMBL" id="GAA2004575.1"/>
    </source>
</evidence>
<dbReference type="EMBL" id="BAAANO010000012">
    <property type="protein sequence ID" value="GAA2004575.1"/>
    <property type="molecule type" value="Genomic_DNA"/>
</dbReference>
<feature type="binding site" evidence="8">
    <location>
        <position position="113"/>
    </location>
    <ligand>
        <name>substrate</name>
    </ligand>
</feature>
<dbReference type="PANTHER" id="PTHR31689">
    <property type="entry name" value="DIAMINOPIMELATE EPIMERASE, CHLOROPLASTIC"/>
    <property type="match status" value="1"/>
</dbReference>
<dbReference type="HAMAP" id="MF_00197">
    <property type="entry name" value="DAP_epimerase"/>
    <property type="match status" value="1"/>
</dbReference>
<keyword evidence="4 8" id="KW-0028">Amino-acid biosynthesis</keyword>